<dbReference type="Pfam" id="PF02493">
    <property type="entry name" value="MORN"/>
    <property type="match status" value="6"/>
</dbReference>
<dbReference type="eggNOG" id="KOG3823">
    <property type="taxonomic scope" value="Eukaryota"/>
</dbReference>
<dbReference type="eggNOG" id="KOG0229">
    <property type="taxonomic scope" value="Eukaryota"/>
</dbReference>
<dbReference type="KEGG" id="tet:TTHERM_00373800"/>
<comment type="similarity">
    <text evidence="2">Belongs to the AVL9 family.</text>
</comment>
<dbReference type="OrthoDB" id="26278at2759"/>
<sequence length="991" mass="115619">MKKWIEKGKQFLKKLEEDHDKKKKEAKQNQDKQQSEEEKKESMMSKSLDDDKMYKLGQLLLNPTPLEDNNKFKLQNSAFFRQQINYISLCEQLRKNNHEIDFQSQGFQQLLKQIYNQDQEYQAPIIEQNPLFLIGVVGFHHKKGSVVEFFHPSNMNDLNQEQQQYILDSLPNYCMPDAIHNKNEDYVYFTLTIKLNSNEYTLNNQNEQSQNLVQTTKQVTLFGVSYFKQIKVNEKMRQMDKELTRSHLQKSLFVLSTVPLQGYIMGRLEPTTKAYFDQENITDYEILKCAYDNMNLTLKNNQNIQESEIYIGTSLKTMIHFFKEKTLVILKALLLQKKILVYSLHSCSTSNFVMSLISLIPGLSFFKFKSKYIDIIQSALGEYGLPLRVFNEQDCPLELYFTIQQLDNMDKYKGYLIGTTNQLIRSHKKTGADLIVDLDTNQLIIQNEAIKTSLQLNSEEKKFMEGITKTVNKVVSESDKNWKNMEYSQNDSSFIGSNDWIRQQFTKYIIDLLCEIELVKKRYRDFQDEISNRLKRKSSLGKKDDARINQKLDKLENNLSHRKEKDEFQIESGNQDHQIQQSQSTTASTISDLDSKQEITQKRKVSNLSEKSQNSNDEEIINELFDDFLNFDSDEEEQQASYGQQSNKYAKFNQLDGDTLLAFNIDSEVSKTEKIFKQKKKQLKISYATLKKYNFKFLKEFFLTENYKYWLLHHDDQIYLRSINCSELTQRSCITLESGQIFFGSMQNGERNGKGTTFDQIQGKIEQCENYENDMKNGKTTIVTLKNDYYFEGDFIDDQKQGFGNLVTDKLKYCGSFNLDKFNGQGTLVDKDQSLYEGEFQNNMKNGMGKYRSGDSSINYVGQFIDDLFSDKGQLVKSNGDVYCGDFKKGQMHGQGEYQSEGYSYTGEFLHNKFNGQGFYKDLKTNNIYQGEFVENQLDPEQQHIIKYHNGDVYSGFIKDWQPNGEGLICYKDGKIVKGIFESGIIKQQFE</sequence>
<dbReference type="InterPro" id="IPR051731">
    <property type="entry name" value="DENND11/AVL9_GEFs"/>
</dbReference>
<dbReference type="PANTHER" id="PTHR31017">
    <property type="entry name" value="LATE SECRETORY PATHWAY PROTEIN AVL9-RELATED"/>
    <property type="match status" value="1"/>
</dbReference>
<keyword evidence="1" id="KW-0677">Repeat</keyword>
<dbReference type="Gene3D" id="2.20.110.10">
    <property type="entry name" value="Histone H3 K4-specific methyltransferase SET7/9 N-terminal domain"/>
    <property type="match status" value="2"/>
</dbReference>
<dbReference type="Pfam" id="PF09794">
    <property type="entry name" value="Avl9"/>
    <property type="match status" value="1"/>
</dbReference>
<dbReference type="GeneID" id="7845105"/>
<dbReference type="RefSeq" id="XP_001009608.1">
    <property type="nucleotide sequence ID" value="XM_001009608.1"/>
</dbReference>
<dbReference type="PROSITE" id="PS50211">
    <property type="entry name" value="DENN"/>
    <property type="match status" value="1"/>
</dbReference>
<dbReference type="InterPro" id="IPR003409">
    <property type="entry name" value="MORN"/>
</dbReference>
<evidence type="ECO:0000256" key="1">
    <source>
        <dbReference type="ARBA" id="ARBA00022737"/>
    </source>
</evidence>
<dbReference type="OMA" id="FFINLQT"/>
<reference evidence="6" key="1">
    <citation type="journal article" date="2006" name="PLoS Biol.">
        <title>Macronuclear genome sequence of the ciliate Tetrahymena thermophila, a model eukaryote.</title>
        <authorList>
            <person name="Eisen J.A."/>
            <person name="Coyne R.S."/>
            <person name="Wu M."/>
            <person name="Wu D."/>
            <person name="Thiagarajan M."/>
            <person name="Wortman J.R."/>
            <person name="Badger J.H."/>
            <person name="Ren Q."/>
            <person name="Amedeo P."/>
            <person name="Jones K.M."/>
            <person name="Tallon L.J."/>
            <person name="Delcher A.L."/>
            <person name="Salzberg S.L."/>
            <person name="Silva J.C."/>
            <person name="Haas B.J."/>
            <person name="Majoros W.H."/>
            <person name="Farzad M."/>
            <person name="Carlton J.M."/>
            <person name="Smith R.K. Jr."/>
            <person name="Garg J."/>
            <person name="Pearlman R.E."/>
            <person name="Karrer K.M."/>
            <person name="Sun L."/>
            <person name="Manning G."/>
            <person name="Elde N.C."/>
            <person name="Turkewitz A.P."/>
            <person name="Asai D.J."/>
            <person name="Wilkes D.E."/>
            <person name="Wang Y."/>
            <person name="Cai H."/>
            <person name="Collins K."/>
            <person name="Stewart B.A."/>
            <person name="Lee S.R."/>
            <person name="Wilamowska K."/>
            <person name="Weinberg Z."/>
            <person name="Ruzzo W.L."/>
            <person name="Wloga D."/>
            <person name="Gaertig J."/>
            <person name="Frankel J."/>
            <person name="Tsao C.-C."/>
            <person name="Gorovsky M.A."/>
            <person name="Keeling P.J."/>
            <person name="Waller R.F."/>
            <person name="Patron N.J."/>
            <person name="Cherry J.M."/>
            <person name="Stover N.A."/>
            <person name="Krieger C.J."/>
            <person name="del Toro C."/>
            <person name="Ryder H.F."/>
            <person name="Williamson S.C."/>
            <person name="Barbeau R.A."/>
            <person name="Hamilton E.P."/>
            <person name="Orias E."/>
        </authorList>
    </citation>
    <scope>NUCLEOTIDE SEQUENCE [LARGE SCALE GENOMIC DNA]</scope>
    <source>
        <strain evidence="6">SB210</strain>
    </source>
</reference>
<dbReference type="InterPro" id="IPR037516">
    <property type="entry name" value="Tripartite_DENN"/>
</dbReference>
<evidence type="ECO:0000256" key="2">
    <source>
        <dbReference type="ARBA" id="ARBA00038178"/>
    </source>
</evidence>
<dbReference type="InterPro" id="IPR018307">
    <property type="entry name" value="ABL9/DENND6_dom"/>
</dbReference>
<dbReference type="HOGENOM" id="CLU_323255_0_0_1"/>
<keyword evidence="6" id="KW-1185">Reference proteome</keyword>
<proteinExistence type="inferred from homology"/>
<dbReference type="Proteomes" id="UP000009168">
    <property type="component" value="Unassembled WGS sequence"/>
</dbReference>
<dbReference type="PANTHER" id="PTHR31017:SF1">
    <property type="entry name" value="LATE SECRETORY PATHWAY PROTEIN AVL9 HOMOLOG"/>
    <property type="match status" value="1"/>
</dbReference>
<feature type="region of interest" description="Disordered" evidence="3">
    <location>
        <begin position="15"/>
        <end position="47"/>
    </location>
</feature>
<evidence type="ECO:0000313" key="5">
    <source>
        <dbReference type="EMBL" id="EAR89363.1"/>
    </source>
</evidence>
<accession>I7LU39</accession>
<dbReference type="SUPFAM" id="SSF82185">
    <property type="entry name" value="Histone H3 K4-specific methyltransferase SET7/9 N-terminal domain"/>
    <property type="match status" value="3"/>
</dbReference>
<feature type="domain" description="UDENN" evidence="4">
    <location>
        <begin position="132"/>
        <end position="579"/>
    </location>
</feature>
<evidence type="ECO:0000256" key="3">
    <source>
        <dbReference type="SAM" id="MobiDB-lite"/>
    </source>
</evidence>
<feature type="region of interest" description="Disordered" evidence="3">
    <location>
        <begin position="566"/>
        <end position="593"/>
    </location>
</feature>
<dbReference type="InParanoid" id="I7LU39"/>
<dbReference type="AlphaFoldDB" id="I7LU39"/>
<dbReference type="EMBL" id="GG662821">
    <property type="protein sequence ID" value="EAR89363.1"/>
    <property type="molecule type" value="Genomic_DNA"/>
</dbReference>
<evidence type="ECO:0000259" key="4">
    <source>
        <dbReference type="PROSITE" id="PS50211"/>
    </source>
</evidence>
<dbReference type="InterPro" id="IPR043153">
    <property type="entry name" value="DENN_C"/>
</dbReference>
<organism evidence="5 6">
    <name type="scientific">Tetrahymena thermophila (strain SB210)</name>
    <dbReference type="NCBI Taxonomy" id="312017"/>
    <lineage>
        <taxon>Eukaryota</taxon>
        <taxon>Sar</taxon>
        <taxon>Alveolata</taxon>
        <taxon>Ciliophora</taxon>
        <taxon>Intramacronucleata</taxon>
        <taxon>Oligohymenophorea</taxon>
        <taxon>Hymenostomatida</taxon>
        <taxon>Tetrahymenina</taxon>
        <taxon>Tetrahymenidae</taxon>
        <taxon>Tetrahymena</taxon>
    </lineage>
</organism>
<gene>
    <name evidence="5" type="ORF">TTHERM_00373800</name>
</gene>
<name>I7LU39_TETTS</name>
<dbReference type="SMART" id="SM00698">
    <property type="entry name" value="MORN"/>
    <property type="match status" value="5"/>
</dbReference>
<feature type="compositionally biased region" description="Basic and acidic residues" evidence="3">
    <location>
        <begin position="26"/>
        <end position="47"/>
    </location>
</feature>
<dbReference type="Gene3D" id="3.40.50.11500">
    <property type="match status" value="1"/>
</dbReference>
<protein>
    <submittedName>
        <fullName evidence="5">Transporter Avl9</fullName>
    </submittedName>
</protein>
<feature type="compositionally biased region" description="Low complexity" evidence="3">
    <location>
        <begin position="578"/>
        <end position="591"/>
    </location>
</feature>
<evidence type="ECO:0000313" key="6">
    <source>
        <dbReference type="Proteomes" id="UP000009168"/>
    </source>
</evidence>
<dbReference type="GO" id="GO:0005737">
    <property type="term" value="C:cytoplasm"/>
    <property type="evidence" value="ECO:0007669"/>
    <property type="project" value="TreeGrafter"/>
</dbReference>